<proteinExistence type="predicted"/>
<sequence>MNSKIGVAMKLQNPDNGDRNIVRSLVATLTRYYVSSIPINSRAGKHSTVSIYSRKTHKKIRTFTISDDFTRMQQVDPIQPSKMVVNPTEPLFN</sequence>
<comment type="caution">
    <text evidence="1">The sequence shown here is derived from an EMBL/GenBank/DDBJ whole genome shotgun (WGS) entry which is preliminary data.</text>
</comment>
<gene>
    <name evidence="1" type="ORF">AEAE_1129</name>
</gene>
<accession>A0A261F874</accession>
<evidence type="ECO:0000313" key="2">
    <source>
        <dbReference type="Proteomes" id="UP000228976"/>
    </source>
</evidence>
<evidence type="ECO:0000313" key="1">
    <source>
        <dbReference type="EMBL" id="OZG55332.1"/>
    </source>
</evidence>
<reference evidence="1 2" key="1">
    <citation type="journal article" date="2017" name="BMC Genomics">
        <title>Comparative genomic and phylogenomic analyses of the Bifidobacteriaceae family.</title>
        <authorList>
            <person name="Lugli G.A."/>
            <person name="Milani C."/>
            <person name="Turroni F."/>
            <person name="Duranti S."/>
            <person name="Mancabelli L."/>
            <person name="Mangifesta M."/>
            <person name="Ferrario C."/>
            <person name="Modesto M."/>
            <person name="Mattarelli P."/>
            <person name="Jiri K."/>
            <person name="van Sinderen D."/>
            <person name="Ventura M."/>
        </authorList>
    </citation>
    <scope>NUCLEOTIDE SEQUENCE [LARGE SCALE GENOMIC DNA]</scope>
    <source>
        <strain evidence="1 2">LMG 21773</strain>
    </source>
</reference>
<dbReference type="EMBL" id="MWWU01000003">
    <property type="protein sequence ID" value="OZG55332.1"/>
    <property type="molecule type" value="Genomic_DNA"/>
</dbReference>
<keyword evidence="2" id="KW-1185">Reference proteome</keyword>
<name>A0A261F874_9BIFI</name>
<organism evidence="1 2">
    <name type="scientific">Aeriscardovia aeriphila</name>
    <dbReference type="NCBI Taxonomy" id="218139"/>
    <lineage>
        <taxon>Bacteria</taxon>
        <taxon>Bacillati</taxon>
        <taxon>Actinomycetota</taxon>
        <taxon>Actinomycetes</taxon>
        <taxon>Bifidobacteriales</taxon>
        <taxon>Bifidobacteriaceae</taxon>
        <taxon>Aeriscardovia</taxon>
    </lineage>
</organism>
<protein>
    <submittedName>
        <fullName evidence="1">Uncharacterized protein</fullName>
    </submittedName>
</protein>
<dbReference type="AlphaFoldDB" id="A0A261F874"/>
<dbReference type="Proteomes" id="UP000228976">
    <property type="component" value="Unassembled WGS sequence"/>
</dbReference>